<keyword evidence="2" id="KW-1185">Reference proteome</keyword>
<evidence type="ECO:0000313" key="2">
    <source>
        <dbReference type="Proteomes" id="UP000286954"/>
    </source>
</evidence>
<proteinExistence type="predicted"/>
<reference evidence="1 2" key="1">
    <citation type="submission" date="2016-12" db="EMBL/GenBank/DDBJ databases">
        <title>The genome of dimorphic prosthecate Glycocaulis alkaliphilus 6b-8t, isolated from crude oil dictates its adaptability in petroleum environments.</title>
        <authorList>
            <person name="Wu X.-L."/>
            <person name="Geng S."/>
        </authorList>
    </citation>
    <scope>NUCLEOTIDE SEQUENCE [LARGE SCALE GENOMIC DNA]</scope>
    <source>
        <strain evidence="1 2">6B-8</strain>
    </source>
</reference>
<gene>
    <name evidence="1" type="ORF">X907_2166</name>
</gene>
<organism evidence="1 2">
    <name type="scientific">Glycocaulis alkaliphilus</name>
    <dbReference type="NCBI Taxonomy" id="1434191"/>
    <lineage>
        <taxon>Bacteria</taxon>
        <taxon>Pseudomonadati</taxon>
        <taxon>Pseudomonadota</taxon>
        <taxon>Alphaproteobacteria</taxon>
        <taxon>Maricaulales</taxon>
        <taxon>Maricaulaceae</taxon>
        <taxon>Glycocaulis</taxon>
    </lineage>
</organism>
<dbReference type="AlphaFoldDB" id="A0A3T0EBU4"/>
<protein>
    <submittedName>
        <fullName evidence="1">Uncharacterized protein</fullName>
    </submittedName>
</protein>
<sequence length="75" mass="7668">MPGKLFEYAASAVPVLVMGGGNWVAEAGWQRVNAPAVLAGQEEGIVLPVPPTSEETGVQLRSWMEAGGGSVSQSG</sequence>
<dbReference type="KEGG" id="gak:X907_2166"/>
<accession>A0A3T0EBU4</accession>
<dbReference type="OrthoDB" id="9794575at2"/>
<dbReference type="RefSeq" id="WP_127567829.1">
    <property type="nucleotide sequence ID" value="NZ_BMFB01000001.1"/>
</dbReference>
<dbReference type="Proteomes" id="UP000286954">
    <property type="component" value="Chromosome"/>
</dbReference>
<name>A0A3T0EBU4_9PROT</name>
<dbReference type="EMBL" id="CP018911">
    <property type="protein sequence ID" value="AZU04687.1"/>
    <property type="molecule type" value="Genomic_DNA"/>
</dbReference>
<evidence type="ECO:0000313" key="1">
    <source>
        <dbReference type="EMBL" id="AZU04687.1"/>
    </source>
</evidence>